<dbReference type="Proteomes" id="UP000092445">
    <property type="component" value="Unassembled WGS sequence"/>
</dbReference>
<proteinExistence type="predicted"/>
<protein>
    <submittedName>
        <fullName evidence="1">Uncharacterized protein</fullName>
    </submittedName>
</protein>
<reference evidence="1" key="2">
    <citation type="submission" date="2020-05" db="UniProtKB">
        <authorList>
            <consortium name="EnsemblMetazoa"/>
        </authorList>
    </citation>
    <scope>IDENTIFICATION</scope>
    <source>
        <strain evidence="1">IAEA</strain>
    </source>
</reference>
<dbReference type="VEuPathDB" id="VectorBase:GPAI014239"/>
<dbReference type="AlphaFoldDB" id="A0A1A9ZGV5"/>
<reference evidence="2" key="1">
    <citation type="submission" date="2014-03" db="EMBL/GenBank/DDBJ databases">
        <authorList>
            <person name="Aksoy S."/>
            <person name="Warren W."/>
            <person name="Wilson R.K."/>
        </authorList>
    </citation>
    <scope>NUCLEOTIDE SEQUENCE [LARGE SCALE GENOMIC DNA]</scope>
    <source>
        <strain evidence="2">IAEA</strain>
    </source>
</reference>
<sequence>MVSIESTCAVTAEAVKFDRDDFCIGLNRPVNTGPESTTCQMHFPKVSSQLRRASVWKLLPQLYLLLSSRTLMIELPRRQSVWVFHILTVTAQAFVFTRKEEGSLDLLEELQINDDNGLQENSDFHNCDFSVFRLKFSLLLQLMHITFNTTQAIPKQMPMCSKNHRL</sequence>
<accession>A0A1A9ZGV5</accession>
<organism evidence="1 2">
    <name type="scientific">Glossina pallidipes</name>
    <name type="common">Tsetse fly</name>
    <dbReference type="NCBI Taxonomy" id="7398"/>
    <lineage>
        <taxon>Eukaryota</taxon>
        <taxon>Metazoa</taxon>
        <taxon>Ecdysozoa</taxon>
        <taxon>Arthropoda</taxon>
        <taxon>Hexapoda</taxon>
        <taxon>Insecta</taxon>
        <taxon>Pterygota</taxon>
        <taxon>Neoptera</taxon>
        <taxon>Endopterygota</taxon>
        <taxon>Diptera</taxon>
        <taxon>Brachycera</taxon>
        <taxon>Muscomorpha</taxon>
        <taxon>Hippoboscoidea</taxon>
        <taxon>Glossinidae</taxon>
        <taxon>Glossina</taxon>
    </lineage>
</organism>
<keyword evidence="2" id="KW-1185">Reference proteome</keyword>
<dbReference type="EnsemblMetazoa" id="GPAI014239-RA">
    <property type="protein sequence ID" value="GPAI014239-PA"/>
    <property type="gene ID" value="GPAI014239"/>
</dbReference>
<name>A0A1A9ZGV5_GLOPL</name>
<evidence type="ECO:0000313" key="1">
    <source>
        <dbReference type="EnsemblMetazoa" id="GPAI014239-PA"/>
    </source>
</evidence>
<evidence type="ECO:0000313" key="2">
    <source>
        <dbReference type="Proteomes" id="UP000092445"/>
    </source>
</evidence>